<proteinExistence type="predicted"/>
<dbReference type="EMBL" id="LT629772">
    <property type="protein sequence ID" value="SDS00033.1"/>
    <property type="molecule type" value="Genomic_DNA"/>
</dbReference>
<keyword evidence="2" id="KW-0808">Transferase</keyword>
<feature type="domain" description="N-acetyltransferase" evidence="1">
    <location>
        <begin position="74"/>
        <end position="156"/>
    </location>
</feature>
<dbReference type="PANTHER" id="PTHR39173">
    <property type="entry name" value="ACETYLTRANSFERASE"/>
    <property type="match status" value="1"/>
</dbReference>
<gene>
    <name evidence="2" type="ORF">SAMN04489812_0568</name>
</gene>
<dbReference type="PANTHER" id="PTHR39173:SF1">
    <property type="entry name" value="ACETYLTRANSFERASE"/>
    <property type="match status" value="1"/>
</dbReference>
<dbReference type="Pfam" id="PF13302">
    <property type="entry name" value="Acetyltransf_3"/>
    <property type="match status" value="1"/>
</dbReference>
<reference evidence="2 3" key="1">
    <citation type="submission" date="2016-10" db="EMBL/GenBank/DDBJ databases">
        <authorList>
            <person name="de Groot N.N."/>
        </authorList>
    </citation>
    <scope>NUCLEOTIDE SEQUENCE [LARGE SCALE GENOMIC DNA]</scope>
    <source>
        <strain evidence="2 3">DSM 21800</strain>
    </source>
</reference>
<dbReference type="STRING" id="630515.SAMN04489812_0568"/>
<dbReference type="AlphaFoldDB" id="A0A1H1NMC2"/>
<dbReference type="GO" id="GO:0016747">
    <property type="term" value="F:acyltransferase activity, transferring groups other than amino-acyl groups"/>
    <property type="evidence" value="ECO:0007669"/>
    <property type="project" value="InterPro"/>
</dbReference>
<organism evidence="2 3">
    <name type="scientific">Microlunatus soli</name>
    <dbReference type="NCBI Taxonomy" id="630515"/>
    <lineage>
        <taxon>Bacteria</taxon>
        <taxon>Bacillati</taxon>
        <taxon>Actinomycetota</taxon>
        <taxon>Actinomycetes</taxon>
        <taxon>Propionibacteriales</taxon>
        <taxon>Propionibacteriaceae</taxon>
        <taxon>Microlunatus</taxon>
    </lineage>
</organism>
<evidence type="ECO:0000313" key="3">
    <source>
        <dbReference type="Proteomes" id="UP000199103"/>
    </source>
</evidence>
<dbReference type="InterPro" id="IPR016181">
    <property type="entry name" value="Acyl_CoA_acyltransferase"/>
</dbReference>
<evidence type="ECO:0000313" key="2">
    <source>
        <dbReference type="EMBL" id="SDS00033.1"/>
    </source>
</evidence>
<keyword evidence="3" id="KW-1185">Reference proteome</keyword>
<sequence>MPVLVRPDVRFHRSFLAALQEGLALEEEMSAAYLFTGDQTTLADPQVFADYVEKLLADVREETPRPEHFVPGTALWWVDGTQFLGRIAIRHRLNDWLRNGGGHIGYWIRPSVRRRGHARAAFLAGLSHAHRLGIDPALVSCDDDNIGSRKVIESAGGVFERPFDGKLLYWVPTGTSTEQGHNGS</sequence>
<name>A0A1H1NMC2_9ACTN</name>
<evidence type="ECO:0000259" key="1">
    <source>
        <dbReference type="Pfam" id="PF13302"/>
    </source>
</evidence>
<dbReference type="SUPFAM" id="SSF55729">
    <property type="entry name" value="Acyl-CoA N-acyltransferases (Nat)"/>
    <property type="match status" value="1"/>
</dbReference>
<protein>
    <submittedName>
        <fullName evidence="2">Predicted acetyltransferase</fullName>
    </submittedName>
</protein>
<dbReference type="OrthoDB" id="9797989at2"/>
<dbReference type="Gene3D" id="3.40.630.30">
    <property type="match status" value="1"/>
</dbReference>
<dbReference type="InterPro" id="IPR000182">
    <property type="entry name" value="GNAT_dom"/>
</dbReference>
<accession>A0A1H1NMC2</accession>
<dbReference type="RefSeq" id="WP_091519534.1">
    <property type="nucleotide sequence ID" value="NZ_LT629772.1"/>
</dbReference>
<dbReference type="Proteomes" id="UP000199103">
    <property type="component" value="Chromosome I"/>
</dbReference>